<dbReference type="PROSITE" id="PS51562">
    <property type="entry name" value="RNA_CAP0_MT"/>
    <property type="match status" value="1"/>
</dbReference>
<feature type="region of interest" description="Disordered" evidence="8">
    <location>
        <begin position="1"/>
        <end position="24"/>
    </location>
</feature>
<keyword evidence="6" id="KW-0506">mRNA capping</keyword>
<keyword evidence="5" id="KW-0694">RNA-binding</keyword>
<proteinExistence type="predicted"/>
<dbReference type="Pfam" id="PF03291">
    <property type="entry name" value="mRNA_G-N7_MeTrfase"/>
    <property type="match status" value="1"/>
</dbReference>
<dbReference type="InterPro" id="IPR029063">
    <property type="entry name" value="SAM-dependent_MTases_sf"/>
</dbReference>
<keyword evidence="3" id="KW-0808">Transferase</keyword>
<sequence length="311" mass="35661">MDGRKAVRELYEKSHTPSMRERAEGPGIKMKKFHNNVKRQLIYQFAWGAPCLLDLCCGRGGDLQKWYDAKVRYVKGIDIAAASIEEAQRRYIQLSTQQGAYKPSNRSQPQPRQQPNSRQYRQPSPPPTFKVDFLVSQQLGREVLFAEDVGRYEAISCMFALHYFFESESILDCFLRTVGRCLKRGGHFLGCCPDGARIAALLGDQEHYEDSVVRLTKLWRGERSACGSAYGVSVLDTVIEGRSEEYLVDFEYLAGKAAQHGLFPVSQFTPSLQGMLEGKEYYKHFKPNWGLGYREWEQYSRMNAVFVFRKS</sequence>
<feature type="compositionally biased region" description="Low complexity" evidence="8">
    <location>
        <begin position="103"/>
        <end position="122"/>
    </location>
</feature>
<dbReference type="PANTHER" id="PTHR12189:SF2">
    <property type="entry name" value="MRNA CAP GUANINE-N7 METHYLTRANSFERASE"/>
    <property type="match status" value="1"/>
</dbReference>
<accession>A0A6B2LA97</accession>
<dbReference type="EC" id="2.1.1.56" evidence="1"/>
<dbReference type="EMBL" id="GIBP01004990">
    <property type="protein sequence ID" value="NDV33959.1"/>
    <property type="molecule type" value="Transcribed_RNA"/>
</dbReference>
<evidence type="ECO:0000256" key="3">
    <source>
        <dbReference type="ARBA" id="ARBA00022679"/>
    </source>
</evidence>
<evidence type="ECO:0000259" key="9">
    <source>
        <dbReference type="PROSITE" id="PS51562"/>
    </source>
</evidence>
<dbReference type="GO" id="GO:0003723">
    <property type="term" value="F:RNA binding"/>
    <property type="evidence" value="ECO:0007669"/>
    <property type="project" value="UniProtKB-KW"/>
</dbReference>
<dbReference type="InterPro" id="IPR039753">
    <property type="entry name" value="RG7MT1"/>
</dbReference>
<comment type="catalytic activity">
    <reaction evidence="7">
        <text>a 5'-end (5'-triphosphoguanosine)-ribonucleoside in mRNA + S-adenosyl-L-methionine = a 5'-end (N(7)-methyl 5'-triphosphoguanosine)-ribonucleoside in mRNA + S-adenosyl-L-homocysteine</text>
        <dbReference type="Rhea" id="RHEA:67008"/>
        <dbReference type="Rhea" id="RHEA-COMP:17166"/>
        <dbReference type="Rhea" id="RHEA-COMP:17167"/>
        <dbReference type="ChEBI" id="CHEBI:57856"/>
        <dbReference type="ChEBI" id="CHEBI:59789"/>
        <dbReference type="ChEBI" id="CHEBI:156461"/>
        <dbReference type="ChEBI" id="CHEBI:167617"/>
        <dbReference type="EC" id="2.1.1.56"/>
    </reaction>
</comment>
<feature type="region of interest" description="Disordered" evidence="8">
    <location>
        <begin position="98"/>
        <end position="125"/>
    </location>
</feature>
<feature type="domain" description="MRNA cap 0 methyltransferase" evidence="9">
    <location>
        <begin position="25"/>
        <end position="311"/>
    </location>
</feature>
<dbReference type="GO" id="GO:0004482">
    <property type="term" value="F:mRNA 5'-cap (guanine-N7-)-methyltransferase activity"/>
    <property type="evidence" value="ECO:0007669"/>
    <property type="project" value="UniProtKB-EC"/>
</dbReference>
<name>A0A6B2LA97_9EUKA</name>
<reference evidence="10" key="1">
    <citation type="journal article" date="2020" name="J. Eukaryot. Microbiol.">
        <title>De novo Sequencing, Assembly and Annotation of the Transcriptome for the Free-Living Testate Amoeba Arcella intermedia.</title>
        <authorList>
            <person name="Ribeiro G.M."/>
            <person name="Porfirio-Sousa A.L."/>
            <person name="Maurer-Alcala X.X."/>
            <person name="Katz L.A."/>
            <person name="Lahr D.J.G."/>
        </authorList>
    </citation>
    <scope>NUCLEOTIDE SEQUENCE</scope>
</reference>
<dbReference type="AlphaFoldDB" id="A0A6B2LA97"/>
<evidence type="ECO:0000256" key="5">
    <source>
        <dbReference type="ARBA" id="ARBA00022884"/>
    </source>
</evidence>
<keyword evidence="6" id="KW-0507">mRNA processing</keyword>
<protein>
    <recommendedName>
        <fullName evidence="1">mRNA (guanine-N(7))-methyltransferase</fullName>
        <ecNumber evidence="1">2.1.1.56</ecNumber>
    </recommendedName>
</protein>
<keyword evidence="4" id="KW-0949">S-adenosyl-L-methionine</keyword>
<dbReference type="InterPro" id="IPR004971">
    <property type="entry name" value="mRNA_G-N7_MeTrfase_dom"/>
</dbReference>
<dbReference type="CDD" id="cd02440">
    <property type="entry name" value="AdoMet_MTases"/>
    <property type="match status" value="1"/>
</dbReference>
<evidence type="ECO:0000256" key="2">
    <source>
        <dbReference type="ARBA" id="ARBA00022603"/>
    </source>
</evidence>
<evidence type="ECO:0000256" key="7">
    <source>
        <dbReference type="ARBA" id="ARBA00044712"/>
    </source>
</evidence>
<dbReference type="GO" id="GO:0005634">
    <property type="term" value="C:nucleus"/>
    <property type="evidence" value="ECO:0007669"/>
    <property type="project" value="TreeGrafter"/>
</dbReference>
<dbReference type="SUPFAM" id="SSF53335">
    <property type="entry name" value="S-adenosyl-L-methionine-dependent methyltransferases"/>
    <property type="match status" value="1"/>
</dbReference>
<dbReference type="Gene3D" id="3.40.50.150">
    <property type="entry name" value="Vaccinia Virus protein VP39"/>
    <property type="match status" value="1"/>
</dbReference>
<evidence type="ECO:0000256" key="1">
    <source>
        <dbReference type="ARBA" id="ARBA00011926"/>
    </source>
</evidence>
<evidence type="ECO:0000256" key="6">
    <source>
        <dbReference type="ARBA" id="ARBA00023042"/>
    </source>
</evidence>
<evidence type="ECO:0000256" key="4">
    <source>
        <dbReference type="ARBA" id="ARBA00022691"/>
    </source>
</evidence>
<keyword evidence="2" id="KW-0489">Methyltransferase</keyword>
<organism evidence="10">
    <name type="scientific">Arcella intermedia</name>
    <dbReference type="NCBI Taxonomy" id="1963864"/>
    <lineage>
        <taxon>Eukaryota</taxon>
        <taxon>Amoebozoa</taxon>
        <taxon>Tubulinea</taxon>
        <taxon>Elardia</taxon>
        <taxon>Arcellinida</taxon>
        <taxon>Sphaerothecina</taxon>
        <taxon>Arcellidae</taxon>
        <taxon>Arcella</taxon>
    </lineage>
</organism>
<evidence type="ECO:0000256" key="8">
    <source>
        <dbReference type="SAM" id="MobiDB-lite"/>
    </source>
</evidence>
<evidence type="ECO:0000313" key="10">
    <source>
        <dbReference type="EMBL" id="NDV33959.1"/>
    </source>
</evidence>
<dbReference type="PANTHER" id="PTHR12189">
    <property type="entry name" value="MRNA GUANINE-7- METHYLTRANSFERASE"/>
    <property type="match status" value="1"/>
</dbReference>